<dbReference type="EMBL" id="QGHA01000001">
    <property type="protein sequence ID" value="PWK80366.1"/>
    <property type="molecule type" value="Genomic_DNA"/>
</dbReference>
<name>A0A316HIM1_9SPHI</name>
<comment type="caution">
    <text evidence="1">The sequence shown here is derived from an EMBL/GenBank/DDBJ whole genome shotgun (WGS) entry which is preliminary data.</text>
</comment>
<dbReference type="RefSeq" id="WP_109606636.1">
    <property type="nucleotide sequence ID" value="NZ_QGHA01000001.1"/>
</dbReference>
<evidence type="ECO:0000313" key="2">
    <source>
        <dbReference type="Proteomes" id="UP000245678"/>
    </source>
</evidence>
<organism evidence="1 2">
    <name type="scientific">Mucilaginibacter oryzae</name>
    <dbReference type="NCBI Taxonomy" id="468058"/>
    <lineage>
        <taxon>Bacteria</taxon>
        <taxon>Pseudomonadati</taxon>
        <taxon>Bacteroidota</taxon>
        <taxon>Sphingobacteriia</taxon>
        <taxon>Sphingobacteriales</taxon>
        <taxon>Sphingobacteriaceae</taxon>
        <taxon>Mucilaginibacter</taxon>
    </lineage>
</organism>
<evidence type="ECO:0000313" key="1">
    <source>
        <dbReference type="EMBL" id="PWK80366.1"/>
    </source>
</evidence>
<proteinExistence type="predicted"/>
<accession>A0A316HIM1</accession>
<reference evidence="1 2" key="1">
    <citation type="submission" date="2018-05" db="EMBL/GenBank/DDBJ databases">
        <title>Genomic Encyclopedia of Archaeal and Bacterial Type Strains, Phase II (KMG-II): from individual species to whole genera.</title>
        <authorList>
            <person name="Goeker M."/>
        </authorList>
    </citation>
    <scope>NUCLEOTIDE SEQUENCE [LARGE SCALE GENOMIC DNA]</scope>
    <source>
        <strain evidence="1 2">DSM 19975</strain>
    </source>
</reference>
<keyword evidence="2" id="KW-1185">Reference proteome</keyword>
<dbReference type="AlphaFoldDB" id="A0A316HIM1"/>
<protein>
    <submittedName>
        <fullName evidence="1">Uncharacterized protein</fullName>
    </submittedName>
</protein>
<sequence>MKKLLVIILLSTTGTITCKAQLIHRTEDVKLTLPNGTYKLTKQQVDALSGIKLFNKLNQPYYFPYNYKIGDIVIGLFNVNKDSMNNDLPREKRFQDEGYLFLKKYGNNSYKSEIKSLGKKQVLLISYTVHDTGYYHFFYQNESKTLSQAGEIKYPKTDEEKATALLNEILNSIRFIE</sequence>
<dbReference type="Proteomes" id="UP000245678">
    <property type="component" value="Unassembled WGS sequence"/>
</dbReference>
<gene>
    <name evidence="1" type="ORF">LX99_00832</name>
</gene>